<dbReference type="GO" id="GO:0016491">
    <property type="term" value="F:oxidoreductase activity"/>
    <property type="evidence" value="ECO:0007669"/>
    <property type="project" value="UniProtKB-KW"/>
</dbReference>
<dbReference type="PANTHER" id="PTHR43899">
    <property type="entry name" value="RH59310P"/>
    <property type="match status" value="1"/>
</dbReference>
<dbReference type="PRINTS" id="PR00081">
    <property type="entry name" value="GDHRDH"/>
</dbReference>
<dbReference type="SUPFAM" id="SSF51735">
    <property type="entry name" value="NAD(P)-binding Rossmann-fold domains"/>
    <property type="match status" value="1"/>
</dbReference>
<name>A0A437MA25_9SPHN</name>
<organism evidence="3 4">
    <name type="scientific">Sphingomonas crocodyli</name>
    <dbReference type="NCBI Taxonomy" id="1979270"/>
    <lineage>
        <taxon>Bacteria</taxon>
        <taxon>Pseudomonadati</taxon>
        <taxon>Pseudomonadota</taxon>
        <taxon>Alphaproteobacteria</taxon>
        <taxon>Sphingomonadales</taxon>
        <taxon>Sphingomonadaceae</taxon>
        <taxon>Sphingomonas</taxon>
    </lineage>
</organism>
<protein>
    <submittedName>
        <fullName evidence="3">SDR family NAD(P)-dependent oxidoreductase</fullName>
    </submittedName>
</protein>
<dbReference type="Gene3D" id="3.40.50.720">
    <property type="entry name" value="NAD(P)-binding Rossmann-like Domain"/>
    <property type="match status" value="1"/>
</dbReference>
<dbReference type="PANTHER" id="PTHR43899:SF13">
    <property type="entry name" value="RH59310P"/>
    <property type="match status" value="1"/>
</dbReference>
<accession>A0A437MA25</accession>
<dbReference type="RefSeq" id="WP_127744023.1">
    <property type="nucleotide sequence ID" value="NZ_SACN01000001.1"/>
</dbReference>
<dbReference type="Proteomes" id="UP000282971">
    <property type="component" value="Unassembled WGS sequence"/>
</dbReference>
<evidence type="ECO:0000313" key="3">
    <source>
        <dbReference type="EMBL" id="RVT94484.1"/>
    </source>
</evidence>
<comment type="caution">
    <text evidence="3">The sequence shown here is derived from an EMBL/GenBank/DDBJ whole genome shotgun (WGS) entry which is preliminary data.</text>
</comment>
<evidence type="ECO:0000256" key="1">
    <source>
        <dbReference type="ARBA" id="ARBA00006484"/>
    </source>
</evidence>
<evidence type="ECO:0000256" key="2">
    <source>
        <dbReference type="ARBA" id="ARBA00023002"/>
    </source>
</evidence>
<dbReference type="AlphaFoldDB" id="A0A437MA25"/>
<proteinExistence type="inferred from homology"/>
<gene>
    <name evidence="3" type="ORF">EOD43_11800</name>
</gene>
<keyword evidence="2" id="KW-0560">Oxidoreductase</keyword>
<reference evidence="3 4" key="1">
    <citation type="submission" date="2019-01" db="EMBL/GenBank/DDBJ databases">
        <authorList>
            <person name="Chen W.-M."/>
        </authorList>
    </citation>
    <scope>NUCLEOTIDE SEQUENCE [LARGE SCALE GENOMIC DNA]</scope>
    <source>
        <strain evidence="3 4">CCP-7</strain>
    </source>
</reference>
<dbReference type="OrthoDB" id="9808814at2"/>
<dbReference type="InterPro" id="IPR002347">
    <property type="entry name" value="SDR_fam"/>
</dbReference>
<sequence>MRDYRERYGEWALILGASQGLGRAIAAEAARRKLNLVMVARREAPLIEAAREIEAELGIQTKTLAMDMARDDIVDAIEAGLGGIDIAFMVYNAAAEPHGEFLEQDVATHLENIAVNCTTPTLLVHHFGRKMVARGRGGIVICSSLAADQGIYSYVTYGAAKAYEMILGEGLWEELRHHGVDATALMVGSTYTPNFRESQRKKGTLFADSPAPEGIAEGIPLPQLPEDAAASLFAQIDGEWLPRIFANPRDEQNAIANRDKSRVEMIMRMGDAMRTGWRKPMDPVG</sequence>
<evidence type="ECO:0000313" key="4">
    <source>
        <dbReference type="Proteomes" id="UP000282971"/>
    </source>
</evidence>
<dbReference type="InterPro" id="IPR036291">
    <property type="entry name" value="NAD(P)-bd_dom_sf"/>
</dbReference>
<keyword evidence="4" id="KW-1185">Reference proteome</keyword>
<dbReference type="Pfam" id="PF00106">
    <property type="entry name" value="adh_short"/>
    <property type="match status" value="1"/>
</dbReference>
<comment type="similarity">
    <text evidence="1">Belongs to the short-chain dehydrogenases/reductases (SDR) family.</text>
</comment>
<dbReference type="EMBL" id="SACN01000001">
    <property type="protein sequence ID" value="RVT94484.1"/>
    <property type="molecule type" value="Genomic_DNA"/>
</dbReference>
<dbReference type="InterPro" id="IPR051019">
    <property type="entry name" value="VLCFA-Steroid_DH"/>
</dbReference>